<evidence type="ECO:0000256" key="1">
    <source>
        <dbReference type="ARBA" id="ARBA00002311"/>
    </source>
</evidence>
<keyword evidence="5" id="KW-0863">Zinc-finger</keyword>
<feature type="compositionally biased region" description="Basic and acidic residues" evidence="7">
    <location>
        <begin position="30"/>
        <end position="42"/>
    </location>
</feature>
<dbReference type="SUPFAM" id="SSF46942">
    <property type="entry name" value="Elongation factor TFIIS domain 2"/>
    <property type="match status" value="1"/>
</dbReference>
<evidence type="ECO:0000256" key="7">
    <source>
        <dbReference type="SAM" id="MobiDB-lite"/>
    </source>
</evidence>
<accession>A0A507FKH6</accession>
<dbReference type="GO" id="GO:0031440">
    <property type="term" value="P:regulation of mRNA 3'-end processing"/>
    <property type="evidence" value="ECO:0007669"/>
    <property type="project" value="TreeGrafter"/>
</dbReference>
<dbReference type="Gene3D" id="1.10.472.30">
    <property type="entry name" value="Transcription elongation factor S-II, central domain"/>
    <property type="match status" value="1"/>
</dbReference>
<dbReference type="InterPro" id="IPR003618">
    <property type="entry name" value="TFIIS_cen_dom"/>
</dbReference>
<dbReference type="OrthoDB" id="436852at2759"/>
<dbReference type="GO" id="GO:0001139">
    <property type="term" value="F:RNA polymerase II complex recruiting activity"/>
    <property type="evidence" value="ECO:0007669"/>
    <property type="project" value="TreeGrafter"/>
</dbReference>
<dbReference type="Pfam" id="PF00628">
    <property type="entry name" value="PHD"/>
    <property type="match status" value="1"/>
</dbReference>
<feature type="region of interest" description="Disordered" evidence="7">
    <location>
        <begin position="894"/>
        <end position="914"/>
    </location>
</feature>
<dbReference type="InterPro" id="IPR011011">
    <property type="entry name" value="Znf_FYVE_PHD"/>
</dbReference>
<dbReference type="InterPro" id="IPR013083">
    <property type="entry name" value="Znf_RING/FYVE/PHD"/>
</dbReference>
<sequence length="965" mass="103066">MMTEHSQPLWGMPLNALEVQFVADDIENEHDVENENKNRDAAESTAPSDSEGLMSLIEEPDAHTESNTDHQQAAIESEGGPEGGLVAPAFNSDLNTSKANAKRLVRELKQPYNEKGERVYCICRGVDDGKFMIQCDTCKDWYHGACVDISERQGRAITRYDCLQCVQAKNELIRSDIAHANTQSRRSNRSGQVDPSAASPPIVIAIPPVVGRKPPAQRAISIPNQQRRTSNTATTPNIASSINSHTSKKSDPPKPATPEPDVGPTSMAWIHDKTRSLVRKSFGEVLRTILDDFSAEGITPEHADADEKSADGAVPTEWLDVTELAGTMEDALFDLTSDGVKGLHRTCGDKYKAKFRSLQFNLKDKKNSTLRTRLLTGRLPASSLVKLEQRDLANDELRARAEAIRLQSIHDAIKPKIVDIVYKKTHKGDEVVGDASGLAAVAGGAAASSNSNAVPAFRSDDAKDDEDNLMSPVVPVAVVKQSGIAGIMAAVEAAKLAARVSVGPSKVESLDDLLSKVNSSSVSAENLGEKRHAEAYYDEEPAKKSRHDQDVSSTINSGMGISSNSWDHLAASDTWAHVDDGEGWIQSPGDDVADFKPSDSSSNTPTGSPKASPEVLENNGAIVWNGLVRMPQVGKFTGRCMQIAGKPVGSSKALWESILPPTVFIEGRIDVSRTQSYISQQRSSSSKEVIAVEFVSDANVRDSPEEGGAASEGGFQALMDYFVTKKRYAVVGQKYVHVRDMYLVPVKRGDAVPDMMTVLSKMSVVDKCNERDRLFGVLILDKAVFSSAAAVVAKEAAVLKPGRSGAGKRGPPATGSTAKKVDAKPTPVPVPTAYPSSQAATSTPWSNLFPQTVQQQPPLIAALSNGMSAANGTAAPPVTTSNANALALLMELTRQQQQQQQQQQQLHQTGGYGVPSAAAAPPMLVGGGLGLAGLLSQIKAATQQQTGGSGNAYSYTGGSGTYQRQ</sequence>
<evidence type="ECO:0000256" key="5">
    <source>
        <dbReference type="ARBA" id="ARBA00022771"/>
    </source>
</evidence>
<dbReference type="PANTHER" id="PTHR11477">
    <property type="entry name" value="TRANSCRIPTION FACTOR S-II ZINC FINGER DOMAIN-CONTAINING PROTEIN"/>
    <property type="match status" value="1"/>
</dbReference>
<name>A0A507FKH6_9FUNG</name>
<reference evidence="9 10" key="1">
    <citation type="journal article" date="2019" name="Sci. Rep.">
        <title>Comparative genomics of chytrid fungi reveal insights into the obligate biotrophic and pathogenic lifestyle of Synchytrium endobioticum.</title>
        <authorList>
            <person name="van de Vossenberg B.T.L.H."/>
            <person name="Warris S."/>
            <person name="Nguyen H.D.T."/>
            <person name="van Gent-Pelzer M.P.E."/>
            <person name="Joly D.L."/>
            <person name="van de Geest H.C."/>
            <person name="Bonants P.J.M."/>
            <person name="Smith D.S."/>
            <person name="Levesque C.A."/>
            <person name="van der Lee T.A.J."/>
        </authorList>
    </citation>
    <scope>NUCLEOTIDE SEQUENCE [LARGE SCALE GENOMIC DNA]</scope>
    <source>
        <strain evidence="9 10">CBS 675.73</strain>
    </source>
</reference>
<dbReference type="PROSITE" id="PS01359">
    <property type="entry name" value="ZF_PHD_1"/>
    <property type="match status" value="1"/>
</dbReference>
<dbReference type="Pfam" id="PF07500">
    <property type="entry name" value="TFIIS_M"/>
    <property type="match status" value="1"/>
</dbReference>
<comment type="function">
    <text evidence="1">Negative regulator of transcription elongation.</text>
</comment>
<comment type="similarity">
    <text evidence="2">Belongs to the BYE1 family.</text>
</comment>
<dbReference type="InterPro" id="IPR019786">
    <property type="entry name" value="Zinc_finger_PHD-type_CS"/>
</dbReference>
<dbReference type="PROSITE" id="PS51321">
    <property type="entry name" value="TFIIS_CENTRAL"/>
    <property type="match status" value="1"/>
</dbReference>
<dbReference type="Pfam" id="PF07744">
    <property type="entry name" value="SPOC"/>
    <property type="match status" value="1"/>
</dbReference>
<feature type="compositionally biased region" description="Polar residues" evidence="7">
    <location>
        <begin position="598"/>
        <end position="609"/>
    </location>
</feature>
<gene>
    <name evidence="9" type="ORF">CcCBS67573_g02587</name>
</gene>
<dbReference type="AlphaFoldDB" id="A0A507FKH6"/>
<evidence type="ECO:0000313" key="9">
    <source>
        <dbReference type="EMBL" id="TPX76135.1"/>
    </source>
</evidence>
<dbReference type="GO" id="GO:0006368">
    <property type="term" value="P:transcription elongation by RNA polymerase II"/>
    <property type="evidence" value="ECO:0007669"/>
    <property type="project" value="TreeGrafter"/>
</dbReference>
<evidence type="ECO:0000259" key="8">
    <source>
        <dbReference type="PROSITE" id="PS51321"/>
    </source>
</evidence>
<feature type="region of interest" description="Disordered" evidence="7">
    <location>
        <begin position="801"/>
        <end position="828"/>
    </location>
</feature>
<protein>
    <recommendedName>
        <fullName evidence="3">Transcription factor BYE1</fullName>
    </recommendedName>
</protein>
<dbReference type="GO" id="GO:0006362">
    <property type="term" value="P:transcription elongation by RNA polymerase I"/>
    <property type="evidence" value="ECO:0007669"/>
    <property type="project" value="TreeGrafter"/>
</dbReference>
<dbReference type="GO" id="GO:0005634">
    <property type="term" value="C:nucleus"/>
    <property type="evidence" value="ECO:0007669"/>
    <property type="project" value="TreeGrafter"/>
</dbReference>
<feature type="region of interest" description="Disordered" evidence="7">
    <location>
        <begin position="942"/>
        <end position="965"/>
    </location>
</feature>
<feature type="region of interest" description="Disordered" evidence="7">
    <location>
        <begin position="579"/>
        <end position="615"/>
    </location>
</feature>
<keyword evidence="10" id="KW-1185">Reference proteome</keyword>
<keyword evidence="4" id="KW-0479">Metal-binding</keyword>
<feature type="region of interest" description="Disordered" evidence="7">
    <location>
        <begin position="179"/>
        <end position="268"/>
    </location>
</feature>
<dbReference type="PANTHER" id="PTHR11477:SF11">
    <property type="entry name" value="TRANSCRIPTION FACTOR BYE1"/>
    <property type="match status" value="1"/>
</dbReference>
<dbReference type="InterPro" id="IPR036575">
    <property type="entry name" value="TFIIS_cen_dom_sf"/>
</dbReference>
<dbReference type="InterPro" id="IPR001965">
    <property type="entry name" value="Znf_PHD"/>
</dbReference>
<evidence type="ECO:0000256" key="4">
    <source>
        <dbReference type="ARBA" id="ARBA00022723"/>
    </source>
</evidence>
<dbReference type="GO" id="GO:0031564">
    <property type="term" value="P:transcription antitermination"/>
    <property type="evidence" value="ECO:0007669"/>
    <property type="project" value="TreeGrafter"/>
</dbReference>
<feature type="compositionally biased region" description="Low complexity" evidence="7">
    <location>
        <begin position="895"/>
        <end position="905"/>
    </location>
</feature>
<dbReference type="Gene3D" id="3.30.40.10">
    <property type="entry name" value="Zinc/RING finger domain, C3HC4 (zinc finger)"/>
    <property type="match status" value="1"/>
</dbReference>
<feature type="domain" description="TFIIS central" evidence="8">
    <location>
        <begin position="274"/>
        <end position="420"/>
    </location>
</feature>
<organism evidence="9 10">
    <name type="scientific">Chytriomyces confervae</name>
    <dbReference type="NCBI Taxonomy" id="246404"/>
    <lineage>
        <taxon>Eukaryota</taxon>
        <taxon>Fungi</taxon>
        <taxon>Fungi incertae sedis</taxon>
        <taxon>Chytridiomycota</taxon>
        <taxon>Chytridiomycota incertae sedis</taxon>
        <taxon>Chytridiomycetes</taxon>
        <taxon>Chytridiales</taxon>
        <taxon>Chytriomycetaceae</taxon>
        <taxon>Chytriomyces</taxon>
    </lineage>
</organism>
<evidence type="ECO:0000256" key="3">
    <source>
        <dbReference type="ARBA" id="ARBA00021616"/>
    </source>
</evidence>
<feature type="region of interest" description="Disordered" evidence="7">
    <location>
        <begin position="30"/>
        <end position="83"/>
    </location>
</feature>
<dbReference type="CDD" id="cd21538">
    <property type="entry name" value="SPOC_TFIIS"/>
    <property type="match status" value="1"/>
</dbReference>
<comment type="caution">
    <text evidence="9">The sequence shown here is derived from an EMBL/GenBank/DDBJ whole genome shotgun (WGS) entry which is preliminary data.</text>
</comment>
<dbReference type="SUPFAM" id="SSF57903">
    <property type="entry name" value="FYVE/PHD zinc finger"/>
    <property type="match status" value="1"/>
</dbReference>
<dbReference type="GO" id="GO:0000977">
    <property type="term" value="F:RNA polymerase II transcription regulatory region sequence-specific DNA binding"/>
    <property type="evidence" value="ECO:0007669"/>
    <property type="project" value="TreeGrafter"/>
</dbReference>
<keyword evidence="6" id="KW-0862">Zinc</keyword>
<feature type="compositionally biased region" description="Polar residues" evidence="7">
    <location>
        <begin position="222"/>
        <end position="245"/>
    </location>
</feature>
<proteinExistence type="inferred from homology"/>
<dbReference type="Proteomes" id="UP000320333">
    <property type="component" value="Unassembled WGS sequence"/>
</dbReference>
<feature type="compositionally biased region" description="Low complexity" evidence="7">
    <location>
        <begin position="195"/>
        <end position="210"/>
    </location>
</feature>
<dbReference type="GO" id="GO:0008270">
    <property type="term" value="F:zinc ion binding"/>
    <property type="evidence" value="ECO:0007669"/>
    <property type="project" value="UniProtKB-KW"/>
</dbReference>
<dbReference type="SMART" id="SM00510">
    <property type="entry name" value="TFS2M"/>
    <property type="match status" value="1"/>
</dbReference>
<dbReference type="InterPro" id="IPR019787">
    <property type="entry name" value="Znf_PHD-finger"/>
</dbReference>
<dbReference type="STRING" id="246404.A0A507FKH6"/>
<feature type="compositionally biased region" description="Polar residues" evidence="7">
    <location>
        <begin position="180"/>
        <end position="193"/>
    </location>
</feature>
<dbReference type="InterPro" id="IPR012921">
    <property type="entry name" value="SPOC_C"/>
</dbReference>
<evidence type="ECO:0000256" key="6">
    <source>
        <dbReference type="ARBA" id="ARBA00022833"/>
    </source>
</evidence>
<evidence type="ECO:0000313" key="10">
    <source>
        <dbReference type="Proteomes" id="UP000320333"/>
    </source>
</evidence>
<evidence type="ECO:0000256" key="2">
    <source>
        <dbReference type="ARBA" id="ARBA00011050"/>
    </source>
</evidence>
<dbReference type="EMBL" id="QEAP01000056">
    <property type="protein sequence ID" value="TPX76135.1"/>
    <property type="molecule type" value="Genomic_DNA"/>
</dbReference>
<dbReference type="SMART" id="SM00249">
    <property type="entry name" value="PHD"/>
    <property type="match status" value="1"/>
</dbReference>